<feature type="domain" description="VOC" evidence="2">
    <location>
        <begin position="194"/>
        <end position="307"/>
    </location>
</feature>
<reference evidence="3 4" key="1">
    <citation type="submission" date="2020-05" db="EMBL/GenBank/DDBJ databases">
        <title>Complete genome sequence of Gemmatimonas greenlandica TET16.</title>
        <authorList>
            <person name="Zeng Y."/>
        </authorList>
    </citation>
    <scope>NUCLEOTIDE SEQUENCE [LARGE SCALE GENOMIC DNA]</scope>
    <source>
        <strain evidence="3 4">TET16</strain>
    </source>
</reference>
<dbReference type="EMBL" id="CP053085">
    <property type="protein sequence ID" value="QJR38340.1"/>
    <property type="molecule type" value="Genomic_DNA"/>
</dbReference>
<dbReference type="PANTHER" id="PTHR43279:SF1">
    <property type="entry name" value="CATECHOL-2,3-DIOXYGENASE"/>
    <property type="match status" value="1"/>
</dbReference>
<dbReference type="PROSITE" id="PS51819">
    <property type="entry name" value="VOC"/>
    <property type="match status" value="2"/>
</dbReference>
<protein>
    <submittedName>
        <fullName evidence="3">VOC family protein</fullName>
    </submittedName>
</protein>
<accession>A0A6M4IUJ1</accession>
<keyword evidence="1" id="KW-0479">Metal-binding</keyword>
<dbReference type="InterPro" id="IPR029068">
    <property type="entry name" value="Glyas_Bleomycin-R_OHBP_Dase"/>
</dbReference>
<gene>
    <name evidence="3" type="ORF">HKW67_21050</name>
</gene>
<dbReference type="GO" id="GO:0046872">
    <property type="term" value="F:metal ion binding"/>
    <property type="evidence" value="ECO:0007669"/>
    <property type="project" value="UniProtKB-KW"/>
</dbReference>
<evidence type="ECO:0000313" key="4">
    <source>
        <dbReference type="Proteomes" id="UP000500938"/>
    </source>
</evidence>
<dbReference type="AlphaFoldDB" id="A0A6M4IUJ1"/>
<dbReference type="CDD" id="cd16359">
    <property type="entry name" value="VOC_BsCatE_like_C"/>
    <property type="match status" value="1"/>
</dbReference>
<dbReference type="InterPro" id="IPR018146">
    <property type="entry name" value="Glyoxalase_1_CS"/>
</dbReference>
<proteinExistence type="predicted"/>
<dbReference type="InterPro" id="IPR037523">
    <property type="entry name" value="VOC_core"/>
</dbReference>
<dbReference type="PROSITE" id="PS00934">
    <property type="entry name" value="GLYOXALASE_I_1"/>
    <property type="match status" value="1"/>
</dbReference>
<dbReference type="Proteomes" id="UP000500938">
    <property type="component" value="Chromosome"/>
</dbReference>
<dbReference type="SUPFAM" id="SSF54593">
    <property type="entry name" value="Glyoxalase/Bleomycin resistance protein/Dihydroxybiphenyl dioxygenase"/>
    <property type="match status" value="2"/>
</dbReference>
<keyword evidence="4" id="KW-1185">Reference proteome</keyword>
<dbReference type="KEGG" id="ggr:HKW67_21050"/>
<feature type="domain" description="VOC" evidence="2">
    <location>
        <begin position="34"/>
        <end position="152"/>
    </location>
</feature>
<dbReference type="Pfam" id="PF00903">
    <property type="entry name" value="Glyoxalase"/>
    <property type="match status" value="2"/>
</dbReference>
<evidence type="ECO:0000256" key="1">
    <source>
        <dbReference type="ARBA" id="ARBA00022723"/>
    </source>
</evidence>
<dbReference type="GO" id="GO:0004462">
    <property type="term" value="F:lactoylglutathione lyase activity"/>
    <property type="evidence" value="ECO:0007669"/>
    <property type="project" value="InterPro"/>
</dbReference>
<evidence type="ECO:0000313" key="3">
    <source>
        <dbReference type="EMBL" id="QJR38340.1"/>
    </source>
</evidence>
<dbReference type="PANTHER" id="PTHR43279">
    <property type="entry name" value="CATECHOL-2,3-DIOXYGENASE"/>
    <property type="match status" value="1"/>
</dbReference>
<dbReference type="Gene3D" id="3.10.180.10">
    <property type="entry name" value="2,3-Dihydroxybiphenyl 1,2-Dioxygenase, domain 1"/>
    <property type="match status" value="2"/>
</dbReference>
<evidence type="ECO:0000259" key="2">
    <source>
        <dbReference type="PROSITE" id="PS51819"/>
    </source>
</evidence>
<organism evidence="3 4">
    <name type="scientific">Gemmatimonas groenlandica</name>
    <dbReference type="NCBI Taxonomy" id="2732249"/>
    <lineage>
        <taxon>Bacteria</taxon>
        <taxon>Pseudomonadati</taxon>
        <taxon>Gemmatimonadota</taxon>
        <taxon>Gemmatimonadia</taxon>
        <taxon>Gemmatimonadales</taxon>
        <taxon>Gemmatimonadaceae</taxon>
        <taxon>Gemmatimonas</taxon>
    </lineage>
</organism>
<sequence length="307" mass="32833">MFGAPADSNTGADRALLGSYGRPPAGYRLPAATRLGTVELQVSNLARSLEYYQLLLGLAVVAQDEATASLAGVGATEPIVILREVPGTRPVAPGSRLGLYHFAILLPDRPAMGRFITHLSEIGARAGSSDHLVSEALYLQDPDGLGIEVYVDRPRDRWRRVDQELMMATDPLDMADLVRVANGAPWTGMPSDTVMGHVHLHVGDLDAADAFYSEGLGFDRMVWRYPGALFLGAGGYHHHLGTNTWAGGALPPRTQDAKLTAWTIVLPSANDVAALRANLVARGIAVTDEPAGILFADPWGTPVRVRT</sequence>
<name>A0A6M4IUJ1_9BACT</name>
<dbReference type="InterPro" id="IPR004360">
    <property type="entry name" value="Glyas_Fos-R_dOase_dom"/>
</dbReference>